<feature type="active site" description="Nucleophile" evidence="1">
    <location>
        <position position="315"/>
    </location>
</feature>
<dbReference type="EMBL" id="JADINC010000022">
    <property type="protein sequence ID" value="MBO8425074.1"/>
    <property type="molecule type" value="Genomic_DNA"/>
</dbReference>
<comment type="pathway">
    <text evidence="1">Cell wall biogenesis; peptidoglycan biosynthesis.</text>
</comment>
<keyword evidence="1" id="KW-0133">Cell shape</keyword>
<keyword evidence="1" id="KW-0573">Peptidoglycan synthesis</keyword>
<dbReference type="GO" id="GO:0009252">
    <property type="term" value="P:peptidoglycan biosynthetic process"/>
    <property type="evidence" value="ECO:0007669"/>
    <property type="project" value="UniProtKB-KW"/>
</dbReference>
<gene>
    <name evidence="3" type="ORF">IAC69_01190</name>
</gene>
<dbReference type="Proteomes" id="UP000823630">
    <property type="component" value="Unassembled WGS sequence"/>
</dbReference>
<accession>A0A9D9GUJ5</accession>
<reference evidence="3" key="1">
    <citation type="submission" date="2020-10" db="EMBL/GenBank/DDBJ databases">
        <authorList>
            <person name="Gilroy R."/>
        </authorList>
    </citation>
    <scope>NUCLEOTIDE SEQUENCE</scope>
    <source>
        <strain evidence="3">8207</strain>
    </source>
</reference>
<keyword evidence="1" id="KW-0961">Cell wall biogenesis/degradation</keyword>
<comment type="caution">
    <text evidence="3">The sequence shown here is derived from an EMBL/GenBank/DDBJ whole genome shotgun (WGS) entry which is preliminary data.</text>
</comment>
<dbReference type="GO" id="GO:0008360">
    <property type="term" value="P:regulation of cell shape"/>
    <property type="evidence" value="ECO:0007669"/>
    <property type="project" value="UniProtKB-UniRule"/>
</dbReference>
<protein>
    <recommendedName>
        <fullName evidence="2">L,D-TPase catalytic domain-containing protein</fullName>
    </recommendedName>
</protein>
<dbReference type="InterPro" id="IPR005490">
    <property type="entry name" value="LD_TPept_cat_dom"/>
</dbReference>
<dbReference type="GO" id="GO:0016740">
    <property type="term" value="F:transferase activity"/>
    <property type="evidence" value="ECO:0007669"/>
    <property type="project" value="InterPro"/>
</dbReference>
<evidence type="ECO:0000259" key="2">
    <source>
        <dbReference type="PROSITE" id="PS52029"/>
    </source>
</evidence>
<sequence>MSKIILVLCIICVWTWGGTCVNAAPYDFDLPRMVSARGNDVESIPDIIIMELNGKLYYVDNLAELLSDKNKNTCIYDNTDGDINTLYNMLLDTCKQNLASLGQDGDRVGLINKLVIPAAKHTVGLESALRYCLITKEKLQQRHSDDLNKIESMVVINADLDACISKIGVHTDKNSCPTNFSVPDEKYLDNLYNLNDTYGVQVYTFNYPYSSNGMVAVFNGYVFIVCDGGNPVYMTIPSYSGREQCQGGEFAAIPYMGSMPSGVYLARYAELEPKGGAWGGYRIRLRPAHEVNTMKRDNFYLHGSDKVDKHSSGGCLSLGTDIITFVNDFFVPYGRDLVVVVDMVPNVEQEWNK</sequence>
<reference evidence="3" key="2">
    <citation type="journal article" date="2021" name="PeerJ">
        <title>Extensive microbial diversity within the chicken gut microbiome revealed by metagenomics and culture.</title>
        <authorList>
            <person name="Gilroy R."/>
            <person name="Ravi A."/>
            <person name="Getino M."/>
            <person name="Pursley I."/>
            <person name="Horton D.L."/>
            <person name="Alikhan N.F."/>
            <person name="Baker D."/>
            <person name="Gharbi K."/>
            <person name="Hall N."/>
            <person name="Watson M."/>
            <person name="Adriaenssens E.M."/>
            <person name="Foster-Nyarko E."/>
            <person name="Jarju S."/>
            <person name="Secka A."/>
            <person name="Antonio M."/>
            <person name="Oren A."/>
            <person name="Chaudhuri R.R."/>
            <person name="La Ragione R."/>
            <person name="Hildebrand F."/>
            <person name="Pallen M.J."/>
        </authorList>
    </citation>
    <scope>NUCLEOTIDE SEQUENCE</scope>
    <source>
        <strain evidence="3">8207</strain>
    </source>
</reference>
<proteinExistence type="predicted"/>
<evidence type="ECO:0000313" key="3">
    <source>
        <dbReference type="EMBL" id="MBO8425074.1"/>
    </source>
</evidence>
<organism evidence="3 4">
    <name type="scientific">Candidatus Enterousia avistercoris</name>
    <dbReference type="NCBI Taxonomy" id="2840788"/>
    <lineage>
        <taxon>Bacteria</taxon>
        <taxon>Pseudomonadati</taxon>
        <taxon>Pseudomonadota</taxon>
        <taxon>Alphaproteobacteria</taxon>
        <taxon>Candidatus Enterousia</taxon>
    </lineage>
</organism>
<evidence type="ECO:0000313" key="4">
    <source>
        <dbReference type="Proteomes" id="UP000823630"/>
    </source>
</evidence>
<feature type="domain" description="L,D-TPase catalytic" evidence="2">
    <location>
        <begin position="212"/>
        <end position="340"/>
    </location>
</feature>
<dbReference type="PROSITE" id="PS52029">
    <property type="entry name" value="LD_TPASE"/>
    <property type="match status" value="1"/>
</dbReference>
<dbReference type="GO" id="GO:0071555">
    <property type="term" value="P:cell wall organization"/>
    <property type="evidence" value="ECO:0007669"/>
    <property type="project" value="UniProtKB-UniRule"/>
</dbReference>
<dbReference type="AlphaFoldDB" id="A0A9D9GUJ5"/>
<name>A0A9D9GUJ5_9PROT</name>
<feature type="active site" description="Proton donor/acceptor" evidence="1">
    <location>
        <position position="302"/>
    </location>
</feature>
<evidence type="ECO:0000256" key="1">
    <source>
        <dbReference type="PROSITE-ProRule" id="PRU01373"/>
    </source>
</evidence>